<sequence length="199" mass="22179">MSQKPADQVRSIINMFEHNMEQQKLRNEVLKKERDKFKRRCESYEEQEMGVAAECCDRENSVPRVITADKLKGGQSVALIDKRGMVSGGRVLDANEASAVFERQYSTTIYTRMDNLRALVLLEDAPAEEPETVKVGDTISTLEQLEELPKGTILRGRYGDALERGSEGWWMVGGPGQASSSLALSHAPLTVLHLPEEDA</sequence>
<keyword evidence="3" id="KW-1185">Reference proteome</keyword>
<protein>
    <submittedName>
        <fullName evidence="2">Uncharacterized protein</fullName>
    </submittedName>
</protein>
<keyword evidence="1" id="KW-0175">Coiled coil</keyword>
<organism evidence="2 3">
    <name type="scientific">Nesterenkonia lacusekhoensis</name>
    <dbReference type="NCBI Taxonomy" id="150832"/>
    <lineage>
        <taxon>Bacteria</taxon>
        <taxon>Bacillati</taxon>
        <taxon>Actinomycetota</taxon>
        <taxon>Actinomycetes</taxon>
        <taxon>Micrococcales</taxon>
        <taxon>Micrococcaceae</taxon>
        <taxon>Nesterenkonia</taxon>
    </lineage>
</organism>
<feature type="coiled-coil region" evidence="1">
    <location>
        <begin position="13"/>
        <end position="47"/>
    </location>
</feature>
<evidence type="ECO:0000313" key="2">
    <source>
        <dbReference type="EMBL" id="MBP2317358.1"/>
    </source>
</evidence>
<evidence type="ECO:0000256" key="1">
    <source>
        <dbReference type="SAM" id="Coils"/>
    </source>
</evidence>
<dbReference type="RefSeq" id="WP_210047538.1">
    <property type="nucleotide sequence ID" value="NZ_JAGINX010000001.1"/>
</dbReference>
<proteinExistence type="predicted"/>
<reference evidence="2 3" key="1">
    <citation type="submission" date="2021-03" db="EMBL/GenBank/DDBJ databases">
        <title>Sequencing the genomes of 1000 actinobacteria strains.</title>
        <authorList>
            <person name="Klenk H.-P."/>
        </authorList>
    </citation>
    <scope>NUCLEOTIDE SEQUENCE [LARGE SCALE GENOMIC DNA]</scope>
    <source>
        <strain evidence="2 3">DSM 12544</strain>
    </source>
</reference>
<accession>A0ABS4SYT8</accession>
<evidence type="ECO:0000313" key="3">
    <source>
        <dbReference type="Proteomes" id="UP001519331"/>
    </source>
</evidence>
<dbReference type="Proteomes" id="UP001519331">
    <property type="component" value="Unassembled WGS sequence"/>
</dbReference>
<comment type="caution">
    <text evidence="2">The sequence shown here is derived from an EMBL/GenBank/DDBJ whole genome shotgun (WGS) entry which is preliminary data.</text>
</comment>
<dbReference type="EMBL" id="JAGINX010000001">
    <property type="protein sequence ID" value="MBP2317358.1"/>
    <property type="molecule type" value="Genomic_DNA"/>
</dbReference>
<name>A0ABS4SYT8_9MICC</name>
<gene>
    <name evidence="2" type="ORF">JOF45_000377</name>
</gene>